<evidence type="ECO:0000313" key="1">
    <source>
        <dbReference type="EMBL" id="MBW0464120.1"/>
    </source>
</evidence>
<dbReference type="AlphaFoldDB" id="A0A9Q3BF67"/>
<evidence type="ECO:0000313" key="2">
    <source>
        <dbReference type="Proteomes" id="UP000765509"/>
    </source>
</evidence>
<reference evidence="1" key="1">
    <citation type="submission" date="2021-03" db="EMBL/GenBank/DDBJ databases">
        <title>Draft genome sequence of rust myrtle Austropuccinia psidii MF-1, a brazilian biotype.</title>
        <authorList>
            <person name="Quecine M.C."/>
            <person name="Pachon D.M.R."/>
            <person name="Bonatelli M.L."/>
            <person name="Correr F.H."/>
            <person name="Franceschini L.M."/>
            <person name="Leite T.F."/>
            <person name="Margarido G.R.A."/>
            <person name="Almeida C.A."/>
            <person name="Ferrarezi J.A."/>
            <person name="Labate C.A."/>
        </authorList>
    </citation>
    <scope>NUCLEOTIDE SEQUENCE</scope>
    <source>
        <strain evidence="1">MF-1</strain>
    </source>
</reference>
<proteinExistence type="predicted"/>
<dbReference type="Proteomes" id="UP000765509">
    <property type="component" value="Unassembled WGS sequence"/>
</dbReference>
<name>A0A9Q3BF67_9BASI</name>
<organism evidence="1 2">
    <name type="scientific">Austropuccinia psidii MF-1</name>
    <dbReference type="NCBI Taxonomy" id="1389203"/>
    <lineage>
        <taxon>Eukaryota</taxon>
        <taxon>Fungi</taxon>
        <taxon>Dikarya</taxon>
        <taxon>Basidiomycota</taxon>
        <taxon>Pucciniomycotina</taxon>
        <taxon>Pucciniomycetes</taxon>
        <taxon>Pucciniales</taxon>
        <taxon>Sphaerophragmiaceae</taxon>
        <taxon>Austropuccinia</taxon>
    </lineage>
</organism>
<sequence length="163" mass="18394">MELKNKVKSTANTPKIIIQHLKKKILEQKINVTLEEIFSISPTFIDKLQNLTTQEKEVIKLVNKSNIQERLLSLKIWDYDTPRLHYACPLGFMEVFIGRAEYPTMALVDTGSEINIRPEEIAIKASLTSTKLNMNLRGIGGHTTSFVGLSECTPTTMTTGEEK</sequence>
<gene>
    <name evidence="1" type="ORF">O181_003835</name>
</gene>
<protein>
    <recommendedName>
        <fullName evidence="3">Peptidase A2 domain-containing protein</fullName>
    </recommendedName>
</protein>
<dbReference type="EMBL" id="AVOT02000703">
    <property type="protein sequence ID" value="MBW0464120.1"/>
    <property type="molecule type" value="Genomic_DNA"/>
</dbReference>
<comment type="caution">
    <text evidence="1">The sequence shown here is derived from an EMBL/GenBank/DDBJ whole genome shotgun (WGS) entry which is preliminary data.</text>
</comment>
<evidence type="ECO:0008006" key="3">
    <source>
        <dbReference type="Google" id="ProtNLM"/>
    </source>
</evidence>
<keyword evidence="2" id="KW-1185">Reference proteome</keyword>
<accession>A0A9Q3BF67</accession>